<name>A0A9P6J7C3_MORAP</name>
<accession>A0A9P6J7C3</accession>
<comment type="caution">
    <text evidence="3">The sequence shown here is derived from an EMBL/GenBank/DDBJ whole genome shotgun (WGS) entry which is preliminary data.</text>
</comment>
<gene>
    <name evidence="3" type="ORF">BGZ70_006943</name>
</gene>
<reference evidence="3" key="1">
    <citation type="journal article" date="2020" name="Fungal Divers.">
        <title>Resolving the Mortierellaceae phylogeny through synthesis of multi-gene phylogenetics and phylogenomics.</title>
        <authorList>
            <person name="Vandepol N."/>
            <person name="Liber J."/>
            <person name="Desiro A."/>
            <person name="Na H."/>
            <person name="Kennedy M."/>
            <person name="Barry K."/>
            <person name="Grigoriev I.V."/>
            <person name="Miller A.N."/>
            <person name="O'Donnell K."/>
            <person name="Stajich J.E."/>
            <person name="Bonito G."/>
        </authorList>
    </citation>
    <scope>NUCLEOTIDE SEQUENCE</scope>
    <source>
        <strain evidence="3">CK1249</strain>
    </source>
</reference>
<feature type="compositionally biased region" description="Low complexity" evidence="1">
    <location>
        <begin position="827"/>
        <end position="838"/>
    </location>
</feature>
<dbReference type="Proteomes" id="UP000738359">
    <property type="component" value="Unassembled WGS sequence"/>
</dbReference>
<keyword evidence="2" id="KW-0812">Transmembrane</keyword>
<feature type="compositionally biased region" description="Low complexity" evidence="1">
    <location>
        <begin position="866"/>
        <end position="876"/>
    </location>
</feature>
<evidence type="ECO:0000256" key="1">
    <source>
        <dbReference type="SAM" id="MobiDB-lite"/>
    </source>
</evidence>
<dbReference type="InterPro" id="IPR022185">
    <property type="entry name" value="DUF3712"/>
</dbReference>
<keyword evidence="2" id="KW-0472">Membrane</keyword>
<feature type="transmembrane region" description="Helical" evidence="2">
    <location>
        <begin position="682"/>
        <end position="703"/>
    </location>
</feature>
<keyword evidence="2" id="KW-1133">Transmembrane helix</keyword>
<evidence type="ECO:0000313" key="3">
    <source>
        <dbReference type="EMBL" id="KAF9964092.1"/>
    </source>
</evidence>
<evidence type="ECO:0000313" key="4">
    <source>
        <dbReference type="Proteomes" id="UP000738359"/>
    </source>
</evidence>
<feature type="region of interest" description="Disordered" evidence="1">
    <location>
        <begin position="796"/>
        <end position="880"/>
    </location>
</feature>
<organism evidence="3 4">
    <name type="scientific">Mortierella alpina</name>
    <name type="common">Oleaginous fungus</name>
    <name type="synonym">Mortierella renispora</name>
    <dbReference type="NCBI Taxonomy" id="64518"/>
    <lineage>
        <taxon>Eukaryota</taxon>
        <taxon>Fungi</taxon>
        <taxon>Fungi incertae sedis</taxon>
        <taxon>Mucoromycota</taxon>
        <taxon>Mortierellomycotina</taxon>
        <taxon>Mortierellomycetes</taxon>
        <taxon>Mortierellales</taxon>
        <taxon>Mortierellaceae</taxon>
        <taxon>Mortierella</taxon>
    </lineage>
</organism>
<feature type="compositionally biased region" description="Polar residues" evidence="1">
    <location>
        <begin position="839"/>
        <end position="861"/>
    </location>
</feature>
<evidence type="ECO:0000256" key="2">
    <source>
        <dbReference type="SAM" id="Phobius"/>
    </source>
</evidence>
<dbReference type="OrthoDB" id="2416413at2759"/>
<keyword evidence="4" id="KW-1185">Reference proteome</keyword>
<dbReference type="AlphaFoldDB" id="A0A9P6J7C3"/>
<protein>
    <submittedName>
        <fullName evidence="3">Uncharacterized protein</fullName>
    </submittedName>
</protein>
<proteinExistence type="predicted"/>
<dbReference type="Pfam" id="PF12505">
    <property type="entry name" value="DUF3712"/>
    <property type="match status" value="1"/>
</dbReference>
<dbReference type="EMBL" id="JAAAHY010000407">
    <property type="protein sequence ID" value="KAF9964092.1"/>
    <property type="molecule type" value="Genomic_DNA"/>
</dbReference>
<sequence>MSIPIILKRGEPSGFFKCFTDWECDSSILKTEIGLITGVTVKPLTIELKKPGGAEFSLSSSSMQASVLTPPGMKGWPLTHSKERATLEYLGIDVASLETTMAPTTVDGSKVSTVLAPADLSIKVGAENTFSAFIAALLGEAAVTFTLKGTLDAKLETTIPGLPPNFLPKKTVFDIQGLAFNSPITLIGCNGFRDIKFSKLIRFVQDPTSKNFILEAEVTLTNPSDLEVKLGEVKFLTADNAGNAIGTAVFKDFQLKQGVNVLQVTVTSAVANPDELLKVLTTTGGNNTFHFAGYEGSSASKILARGLSKFKTQVVVPGLPAPSAAGGRLIGMSYENYIDADPYLESEQFVLLVQSNLNPTSLENIQWSLLAVTERPTVFPQDHSPLACNVNQKTGVFSMISHFSESSPTQPVKDPRPPGGFQYDPRTNVWSNFTLASGYLWGDVEQTFDLFQWPSTDTLVHVNIGASNSVNLGVLETSGSGARQFVNAASWSLDPHIYGYPRQLVYTKDAIFQFGSVVNNNATGSLRYILTKIPLSGTPQTFKPPTALSIYNATSLSQCASRNLVPKYYEGTLFMFCQSPDRYSAYGSGLAMTLKDGASPETGFSAPTFIDIAILAEGLIQPIGDKESGALFAFVVDLAAIPVYSIDLTDAGFGNSTYTYDYANIPEPYGLSFTSPPDRSPAIIGGSIAGAFVLLALVLYFVFRRRWPVWKRKLGAKLVEMMMKDEEGHHGDGADDKHGVYKIEDTSRRHSFDEEDIGDKILVTEDMEASLLNLETTGYLSDVPLQRHPRPGVVTTLVTDSTLRSEDDDTETIGGGSRSGSEGLGRSRGSMGSSMASLFQQRSSPDLTPSARATSPPSANMPTYPRPALLDPAPAATQQPSVLPLPLTTSARAQHLPTAPELYTPAPSNLSGGFQPWPWPSPSSYAPADSQVARSALGNTPSVAIDAPDDGMELTDVAPPYNQGHSDLTLLHRPSFPTPPTPTAPVFVLEELRSYEGIRPRSPAAILDEQPV</sequence>